<feature type="region of interest" description="Disordered" evidence="1">
    <location>
        <begin position="50"/>
        <end position="154"/>
    </location>
</feature>
<dbReference type="EMBL" id="FZMO01000251">
    <property type="protein sequence ID" value="SNQ49378.1"/>
    <property type="molecule type" value="Genomic_DNA"/>
</dbReference>
<organism evidence="3 4">
    <name type="scientific">Frankia canadensis</name>
    <dbReference type="NCBI Taxonomy" id="1836972"/>
    <lineage>
        <taxon>Bacteria</taxon>
        <taxon>Bacillati</taxon>
        <taxon>Actinomycetota</taxon>
        <taxon>Actinomycetes</taxon>
        <taxon>Frankiales</taxon>
        <taxon>Frankiaceae</taxon>
        <taxon>Frankia</taxon>
    </lineage>
</organism>
<name>A0A2I2KUP0_9ACTN</name>
<feature type="transmembrane region" description="Helical" evidence="2">
    <location>
        <begin position="29"/>
        <end position="50"/>
    </location>
</feature>
<dbReference type="AlphaFoldDB" id="A0A2I2KUP0"/>
<reference evidence="3 4" key="1">
    <citation type="submission" date="2017-06" db="EMBL/GenBank/DDBJ databases">
        <authorList>
            <person name="Kim H.J."/>
            <person name="Triplett B.A."/>
        </authorList>
    </citation>
    <scope>NUCLEOTIDE SEQUENCE [LARGE SCALE GENOMIC DNA]</scope>
    <source>
        <strain evidence="3">FRACA_ARgP5</strain>
    </source>
</reference>
<sequence>MTRMADQPDTSGSATGAAAAPEVAARTGIWGIGLAALGLAAVVAGMAAGVGSVSGTPRPPDLGGPILAPSAVSTPASASTATSAPLTGTLSPVPGRRRPGQLPPQVLARADGTRASAARAATPVPVRALPVPPTVQPTAMAAAPGGAPAPAAVG</sequence>
<evidence type="ECO:0000313" key="4">
    <source>
        <dbReference type="Proteomes" id="UP000234331"/>
    </source>
</evidence>
<keyword evidence="2" id="KW-1133">Transmembrane helix</keyword>
<evidence type="ECO:0000256" key="2">
    <source>
        <dbReference type="SAM" id="Phobius"/>
    </source>
</evidence>
<feature type="compositionally biased region" description="Low complexity" evidence="1">
    <location>
        <begin position="139"/>
        <end position="154"/>
    </location>
</feature>
<gene>
    <name evidence="3" type="ORF">FRACA_3240003</name>
</gene>
<keyword evidence="2" id="KW-0812">Transmembrane</keyword>
<protein>
    <submittedName>
        <fullName evidence="3">Uncharacterized protein</fullName>
    </submittedName>
</protein>
<feature type="compositionally biased region" description="Low complexity" evidence="1">
    <location>
        <begin position="67"/>
        <end position="94"/>
    </location>
</feature>
<keyword evidence="2" id="KW-0472">Membrane</keyword>
<evidence type="ECO:0000256" key="1">
    <source>
        <dbReference type="SAM" id="MobiDB-lite"/>
    </source>
</evidence>
<feature type="compositionally biased region" description="Low complexity" evidence="1">
    <location>
        <begin position="10"/>
        <end position="20"/>
    </location>
</feature>
<evidence type="ECO:0000313" key="3">
    <source>
        <dbReference type="EMBL" id="SNQ49378.1"/>
    </source>
</evidence>
<dbReference type="Proteomes" id="UP000234331">
    <property type="component" value="Unassembled WGS sequence"/>
</dbReference>
<keyword evidence="4" id="KW-1185">Reference proteome</keyword>
<accession>A0A2I2KUP0</accession>
<feature type="region of interest" description="Disordered" evidence="1">
    <location>
        <begin position="1"/>
        <end position="20"/>
    </location>
</feature>
<feature type="compositionally biased region" description="Low complexity" evidence="1">
    <location>
        <begin position="103"/>
        <end position="129"/>
    </location>
</feature>
<proteinExistence type="predicted"/>